<protein>
    <submittedName>
        <fullName evidence="1">Uncharacterized protein</fullName>
    </submittedName>
</protein>
<evidence type="ECO:0000313" key="1">
    <source>
        <dbReference type="EMBL" id="CAF9933449.1"/>
    </source>
</evidence>
<dbReference type="Proteomes" id="UP000664534">
    <property type="component" value="Unassembled WGS sequence"/>
</dbReference>
<organism evidence="1 2">
    <name type="scientific">Imshaugia aleurites</name>
    <dbReference type="NCBI Taxonomy" id="172621"/>
    <lineage>
        <taxon>Eukaryota</taxon>
        <taxon>Fungi</taxon>
        <taxon>Dikarya</taxon>
        <taxon>Ascomycota</taxon>
        <taxon>Pezizomycotina</taxon>
        <taxon>Lecanoromycetes</taxon>
        <taxon>OSLEUM clade</taxon>
        <taxon>Lecanoromycetidae</taxon>
        <taxon>Lecanorales</taxon>
        <taxon>Lecanorineae</taxon>
        <taxon>Parmeliaceae</taxon>
        <taxon>Imshaugia</taxon>
    </lineage>
</organism>
<sequence>MKAISTFTVIVACITTVSLFSNLVAGIGGWYIDEDTCTPPMIEFLKEQLERSRFAHANLATTFGPLANGMSEELQQLVLQVLGSPDPTDATTAIAAARVLFAGGNDPTREGNPYIYGLSNWYGAVPRGTTLRYPNGLIIYCNADRLGAGENEDGEPVTYDYETQTTYQAGLPSCGVTRGRNSASVLTHFAARNEGQSSYEPDRVTFCEWLMLKLMDESVSGGVWDTRKSIYGLRAKANEMDDWDGNIDMAEFRTWRDAFMTTGSGLPDIDVSIGFDTFLTSVLAHTSAGGLKGAYDGVGFMWRQPFALLGLPPADSWSRNNALPKWNLPYTDTGAAAKMTTPYMLLNSSKYTFLKTVYRSSIKRQNMLTNNSSQNIVINNYVASFTINKVTGNYGDVVYGYYPNCDFMANYIPFETQGRGCTVDGESG</sequence>
<proteinExistence type="predicted"/>
<name>A0A8H3G288_9LECA</name>
<dbReference type="EMBL" id="CAJPDT010000070">
    <property type="protein sequence ID" value="CAF9933449.1"/>
    <property type="molecule type" value="Genomic_DNA"/>
</dbReference>
<comment type="caution">
    <text evidence="1">The sequence shown here is derived from an EMBL/GenBank/DDBJ whole genome shotgun (WGS) entry which is preliminary data.</text>
</comment>
<gene>
    <name evidence="1" type="ORF">IMSHALPRED_009366</name>
</gene>
<keyword evidence="2" id="KW-1185">Reference proteome</keyword>
<evidence type="ECO:0000313" key="2">
    <source>
        <dbReference type="Proteomes" id="UP000664534"/>
    </source>
</evidence>
<accession>A0A8H3G288</accession>
<reference evidence="1" key="1">
    <citation type="submission" date="2021-03" db="EMBL/GenBank/DDBJ databases">
        <authorList>
            <person name="Tagirdzhanova G."/>
        </authorList>
    </citation>
    <scope>NUCLEOTIDE SEQUENCE</scope>
</reference>
<dbReference type="AlphaFoldDB" id="A0A8H3G288"/>